<feature type="non-terminal residue" evidence="2">
    <location>
        <position position="1"/>
    </location>
</feature>
<accession>A0A0V0H9S6</accession>
<evidence type="ECO:0000256" key="1">
    <source>
        <dbReference type="SAM" id="Phobius"/>
    </source>
</evidence>
<proteinExistence type="predicted"/>
<protein>
    <submittedName>
        <fullName evidence="2">Putative ovule protein</fullName>
    </submittedName>
</protein>
<feature type="transmembrane region" description="Helical" evidence="1">
    <location>
        <begin position="41"/>
        <end position="65"/>
    </location>
</feature>
<name>A0A0V0H9S6_SOLCH</name>
<keyword evidence="1" id="KW-0472">Membrane</keyword>
<dbReference type="AlphaFoldDB" id="A0A0V0H9S6"/>
<evidence type="ECO:0000313" key="2">
    <source>
        <dbReference type="EMBL" id="JAP17119.1"/>
    </source>
</evidence>
<reference evidence="2" key="1">
    <citation type="submission" date="2015-12" db="EMBL/GenBank/DDBJ databases">
        <title>Gene expression during late stages of embryo sac development: a critical building block for successful pollen-pistil interactions.</title>
        <authorList>
            <person name="Liu Y."/>
            <person name="Joly V."/>
            <person name="Sabar M."/>
            <person name="Matton D.P."/>
        </authorList>
    </citation>
    <scope>NUCLEOTIDE SEQUENCE</scope>
</reference>
<keyword evidence="1" id="KW-1133">Transmembrane helix</keyword>
<feature type="transmembrane region" description="Helical" evidence="1">
    <location>
        <begin position="6"/>
        <end position="29"/>
    </location>
</feature>
<sequence>LVSVSFVSLVVVDFCLCFLNYVLVFSLLLELSGIYNGLAEFLLIDFFLLFGCSLKYECLVFRSFFGHC</sequence>
<keyword evidence="1" id="KW-0812">Transmembrane</keyword>
<organism evidence="2">
    <name type="scientific">Solanum chacoense</name>
    <name type="common">Chaco potato</name>
    <dbReference type="NCBI Taxonomy" id="4108"/>
    <lineage>
        <taxon>Eukaryota</taxon>
        <taxon>Viridiplantae</taxon>
        <taxon>Streptophyta</taxon>
        <taxon>Embryophyta</taxon>
        <taxon>Tracheophyta</taxon>
        <taxon>Spermatophyta</taxon>
        <taxon>Magnoliopsida</taxon>
        <taxon>eudicotyledons</taxon>
        <taxon>Gunneridae</taxon>
        <taxon>Pentapetalae</taxon>
        <taxon>asterids</taxon>
        <taxon>lamiids</taxon>
        <taxon>Solanales</taxon>
        <taxon>Solanaceae</taxon>
        <taxon>Solanoideae</taxon>
        <taxon>Solaneae</taxon>
        <taxon>Solanum</taxon>
    </lineage>
</organism>
<dbReference type="EMBL" id="GEDG01022930">
    <property type="protein sequence ID" value="JAP17119.1"/>
    <property type="molecule type" value="Transcribed_RNA"/>
</dbReference>